<dbReference type="Gene3D" id="3.40.630.30">
    <property type="match status" value="1"/>
</dbReference>
<organism evidence="2 3">
    <name type="scientific">Yoonia phaeophyticola</name>
    <dbReference type="NCBI Taxonomy" id="3137369"/>
    <lineage>
        <taxon>Bacteria</taxon>
        <taxon>Pseudomonadati</taxon>
        <taxon>Pseudomonadota</taxon>
        <taxon>Alphaproteobacteria</taxon>
        <taxon>Rhodobacterales</taxon>
        <taxon>Paracoccaceae</taxon>
        <taxon>Yoonia</taxon>
    </lineage>
</organism>
<dbReference type="EMBL" id="CP150951">
    <property type="protein sequence ID" value="WZC48013.1"/>
    <property type="molecule type" value="Genomic_DNA"/>
</dbReference>
<dbReference type="InterPro" id="IPR016181">
    <property type="entry name" value="Acyl_CoA_acyltransferase"/>
</dbReference>
<sequence length="170" mass="19013">MTLSTLQTKRLTLRALAPRDARVIAKALNNFAISKWLTMVPFPYGVTDAEWFINENLKGRFNARLIWRGDSLIGTVGLDSELGYWLAEDAWGRGYATEAAQAVVNDHFAANDSAIYASHFTENKGSQNVLQKLGFVDIGPDVHFSMARQEDVPVRNMELTRAGWAVRHSD</sequence>
<dbReference type="Pfam" id="PF13302">
    <property type="entry name" value="Acetyltransf_3"/>
    <property type="match status" value="1"/>
</dbReference>
<keyword evidence="2" id="KW-0012">Acyltransferase</keyword>
<evidence type="ECO:0000259" key="1">
    <source>
        <dbReference type="PROSITE" id="PS51186"/>
    </source>
</evidence>
<dbReference type="PANTHER" id="PTHR43792">
    <property type="entry name" value="GNAT FAMILY, PUTATIVE (AFU_ORTHOLOGUE AFUA_3G00765)-RELATED-RELATED"/>
    <property type="match status" value="1"/>
</dbReference>
<dbReference type="InterPro" id="IPR000182">
    <property type="entry name" value="GNAT_dom"/>
</dbReference>
<dbReference type="Proteomes" id="UP001440612">
    <property type="component" value="Chromosome"/>
</dbReference>
<evidence type="ECO:0000313" key="3">
    <source>
        <dbReference type="Proteomes" id="UP001440612"/>
    </source>
</evidence>
<feature type="domain" description="N-acetyltransferase" evidence="1">
    <location>
        <begin position="11"/>
        <end position="151"/>
    </location>
</feature>
<dbReference type="PROSITE" id="PS51186">
    <property type="entry name" value="GNAT"/>
    <property type="match status" value="1"/>
</dbReference>
<evidence type="ECO:0000313" key="2">
    <source>
        <dbReference type="EMBL" id="WZC48013.1"/>
    </source>
</evidence>
<dbReference type="RefSeq" id="WP_341366132.1">
    <property type="nucleotide sequence ID" value="NZ_CP150951.2"/>
</dbReference>
<dbReference type="InterPro" id="IPR051531">
    <property type="entry name" value="N-acetyltransferase"/>
</dbReference>
<dbReference type="GO" id="GO:0016746">
    <property type="term" value="F:acyltransferase activity"/>
    <property type="evidence" value="ECO:0007669"/>
    <property type="project" value="UniProtKB-KW"/>
</dbReference>
<dbReference type="EC" id="2.3.-.-" evidence="2"/>
<keyword evidence="2" id="KW-0808">Transferase</keyword>
<dbReference type="SUPFAM" id="SSF55729">
    <property type="entry name" value="Acyl-CoA N-acyltransferases (Nat)"/>
    <property type="match status" value="1"/>
</dbReference>
<protein>
    <submittedName>
        <fullName evidence="2">GNAT family N-acetyltransferase</fullName>
        <ecNumber evidence="2">2.3.-.-</ecNumber>
    </submittedName>
</protein>
<reference evidence="3" key="1">
    <citation type="submission" date="2024-04" db="EMBL/GenBank/DDBJ databases">
        <title>Phylogenomic analyses of a clade within the roseobacter group suggest taxonomic reassignments of species of the genera Aestuariivita, Citreicella, Loktanella, Nautella, Pelagibaca, Ruegeria, Thalassobius, Thiobacimonas and Tropicibacter, and the proposal o.</title>
        <authorList>
            <person name="Jeon C.O."/>
        </authorList>
    </citation>
    <scope>NUCLEOTIDE SEQUENCE [LARGE SCALE GENOMIC DNA]</scope>
    <source>
        <strain evidence="3">BS5-3</strain>
    </source>
</reference>
<accession>A0ABZ2V0V1</accession>
<keyword evidence="3" id="KW-1185">Reference proteome</keyword>
<proteinExistence type="predicted"/>
<gene>
    <name evidence="2" type="ORF">AABB29_14105</name>
</gene>
<name>A0ABZ2V0V1_9RHOB</name>